<evidence type="ECO:0000313" key="3">
    <source>
        <dbReference type="Proteomes" id="UP000177996"/>
    </source>
</evidence>
<sequence length="129" mass="13894">MFPSNNIHTSVILRFFSTCLIVLLLVTMVFMMTPQKAEAIGIPFGGMSLSVFWCICSFNLWIIVGPPVGGSFIYQPGLSILYLFGQIYRPGVWLLGLAAPAAVPCLVPFSGGCFPIGFGLPIEIVGTSM</sequence>
<keyword evidence="1" id="KW-0472">Membrane</keyword>
<feature type="transmembrane region" description="Helical" evidence="1">
    <location>
        <begin position="39"/>
        <end position="62"/>
    </location>
</feature>
<protein>
    <submittedName>
        <fullName evidence="2">Uncharacterized protein</fullName>
    </submittedName>
</protein>
<keyword evidence="1" id="KW-0812">Transmembrane</keyword>
<feature type="transmembrane region" description="Helical" evidence="1">
    <location>
        <begin position="68"/>
        <end position="85"/>
    </location>
</feature>
<dbReference type="AlphaFoldDB" id="A0A1G2D813"/>
<proteinExistence type="predicted"/>
<organism evidence="2 3">
    <name type="scientific">Candidatus Lloydbacteria bacterium RIFCSPHIGHO2_02_FULL_50_13</name>
    <dbReference type="NCBI Taxonomy" id="1798661"/>
    <lineage>
        <taxon>Bacteria</taxon>
        <taxon>Candidatus Lloydiibacteriota</taxon>
    </lineage>
</organism>
<feature type="transmembrane region" description="Helical" evidence="1">
    <location>
        <begin position="12"/>
        <end position="32"/>
    </location>
</feature>
<dbReference type="Proteomes" id="UP000177996">
    <property type="component" value="Unassembled WGS sequence"/>
</dbReference>
<accession>A0A1G2D813</accession>
<feature type="transmembrane region" description="Helical" evidence="1">
    <location>
        <begin position="92"/>
        <end position="120"/>
    </location>
</feature>
<evidence type="ECO:0000313" key="2">
    <source>
        <dbReference type="EMBL" id="OGZ09727.1"/>
    </source>
</evidence>
<gene>
    <name evidence="2" type="ORF">A3D65_05365</name>
</gene>
<comment type="caution">
    <text evidence="2">The sequence shown here is derived from an EMBL/GenBank/DDBJ whole genome shotgun (WGS) entry which is preliminary data.</text>
</comment>
<reference evidence="2 3" key="1">
    <citation type="journal article" date="2016" name="Nat. Commun.">
        <title>Thousands of microbial genomes shed light on interconnected biogeochemical processes in an aquifer system.</title>
        <authorList>
            <person name="Anantharaman K."/>
            <person name="Brown C.T."/>
            <person name="Hug L.A."/>
            <person name="Sharon I."/>
            <person name="Castelle C.J."/>
            <person name="Probst A.J."/>
            <person name="Thomas B.C."/>
            <person name="Singh A."/>
            <person name="Wilkins M.J."/>
            <person name="Karaoz U."/>
            <person name="Brodie E.L."/>
            <person name="Williams K.H."/>
            <person name="Hubbard S.S."/>
            <person name="Banfield J.F."/>
        </authorList>
    </citation>
    <scope>NUCLEOTIDE SEQUENCE [LARGE SCALE GENOMIC DNA]</scope>
</reference>
<dbReference type="EMBL" id="MHLL01000016">
    <property type="protein sequence ID" value="OGZ09727.1"/>
    <property type="molecule type" value="Genomic_DNA"/>
</dbReference>
<keyword evidence="1" id="KW-1133">Transmembrane helix</keyword>
<evidence type="ECO:0000256" key="1">
    <source>
        <dbReference type="SAM" id="Phobius"/>
    </source>
</evidence>
<name>A0A1G2D813_9BACT</name>